<reference evidence="3" key="2">
    <citation type="submission" date="2020-11" db="EMBL/GenBank/DDBJ databases">
        <authorList>
            <person name="McCartney M.A."/>
            <person name="Auch B."/>
            <person name="Kono T."/>
            <person name="Mallez S."/>
            <person name="Becker A."/>
            <person name="Gohl D.M."/>
            <person name="Silverstein K.A.T."/>
            <person name="Koren S."/>
            <person name="Bechman K.B."/>
            <person name="Herman A."/>
            <person name="Abrahante J.E."/>
            <person name="Garbe J."/>
        </authorList>
    </citation>
    <scope>NUCLEOTIDE SEQUENCE</scope>
    <source>
        <strain evidence="3">Duluth1</strain>
        <tissue evidence="3">Whole animal</tissue>
    </source>
</reference>
<accession>A0A9D4H3Q6</accession>
<protein>
    <submittedName>
        <fullName evidence="3">Uncharacterized protein</fullName>
    </submittedName>
</protein>
<keyword evidence="4" id="KW-1185">Reference proteome</keyword>
<evidence type="ECO:0000256" key="1">
    <source>
        <dbReference type="SAM" id="MobiDB-lite"/>
    </source>
</evidence>
<evidence type="ECO:0000313" key="4">
    <source>
        <dbReference type="Proteomes" id="UP000828390"/>
    </source>
</evidence>
<proteinExistence type="predicted"/>
<reference evidence="3" key="1">
    <citation type="journal article" date="2019" name="bioRxiv">
        <title>The Genome of the Zebra Mussel, Dreissena polymorpha: A Resource for Invasive Species Research.</title>
        <authorList>
            <person name="McCartney M.A."/>
            <person name="Auch B."/>
            <person name="Kono T."/>
            <person name="Mallez S."/>
            <person name="Zhang Y."/>
            <person name="Obille A."/>
            <person name="Becker A."/>
            <person name="Abrahante J.E."/>
            <person name="Garbe J."/>
            <person name="Badalamenti J.P."/>
            <person name="Herman A."/>
            <person name="Mangelson H."/>
            <person name="Liachko I."/>
            <person name="Sullivan S."/>
            <person name="Sone E.D."/>
            <person name="Koren S."/>
            <person name="Silverstein K.A.T."/>
            <person name="Beckman K.B."/>
            <person name="Gohl D.M."/>
        </authorList>
    </citation>
    <scope>NUCLEOTIDE SEQUENCE</scope>
    <source>
        <strain evidence="3">Duluth1</strain>
        <tissue evidence="3">Whole animal</tissue>
    </source>
</reference>
<keyword evidence="2" id="KW-0812">Transmembrane</keyword>
<comment type="caution">
    <text evidence="3">The sequence shown here is derived from an EMBL/GenBank/DDBJ whole genome shotgun (WGS) entry which is preliminary data.</text>
</comment>
<keyword evidence="2" id="KW-1133">Transmembrane helix</keyword>
<dbReference type="EMBL" id="JAIWYP010000005">
    <property type="protein sequence ID" value="KAH3824792.1"/>
    <property type="molecule type" value="Genomic_DNA"/>
</dbReference>
<organism evidence="3 4">
    <name type="scientific">Dreissena polymorpha</name>
    <name type="common">Zebra mussel</name>
    <name type="synonym">Mytilus polymorpha</name>
    <dbReference type="NCBI Taxonomy" id="45954"/>
    <lineage>
        <taxon>Eukaryota</taxon>
        <taxon>Metazoa</taxon>
        <taxon>Spiralia</taxon>
        <taxon>Lophotrochozoa</taxon>
        <taxon>Mollusca</taxon>
        <taxon>Bivalvia</taxon>
        <taxon>Autobranchia</taxon>
        <taxon>Heteroconchia</taxon>
        <taxon>Euheterodonta</taxon>
        <taxon>Imparidentia</taxon>
        <taxon>Neoheterodontei</taxon>
        <taxon>Myida</taxon>
        <taxon>Dreissenoidea</taxon>
        <taxon>Dreissenidae</taxon>
        <taxon>Dreissena</taxon>
    </lineage>
</organism>
<dbReference type="Proteomes" id="UP000828390">
    <property type="component" value="Unassembled WGS sequence"/>
</dbReference>
<feature type="transmembrane region" description="Helical" evidence="2">
    <location>
        <begin position="59"/>
        <end position="83"/>
    </location>
</feature>
<dbReference type="AlphaFoldDB" id="A0A9D4H3Q6"/>
<feature type="compositionally biased region" description="Polar residues" evidence="1">
    <location>
        <begin position="207"/>
        <end position="216"/>
    </location>
</feature>
<sequence length="216" mass="24470">MHPRYIISYVYIIYILYKYIYRNFVLLLHVAGWSTAIEITNRESSTKGNANFNLIDSFLGKFIIISSAVVLLFLSATLLICVFRKFQKQTVAVSPMLSEDVNRSRTAPNESLFEGVTAMQHSSAGQSERLPMMDIYPLAGIFPLSNGDTIVEHTLESEANQVDENHYETIPDSPDTDENVDRESETYANETIGYENLLPKRPDEKTPYSSLANIKK</sequence>
<gene>
    <name evidence="3" type="ORF">DPMN_126645</name>
</gene>
<keyword evidence="2" id="KW-0472">Membrane</keyword>
<name>A0A9D4H3Q6_DREPO</name>
<feature type="region of interest" description="Disordered" evidence="1">
    <location>
        <begin position="161"/>
        <end position="216"/>
    </location>
</feature>
<evidence type="ECO:0000256" key="2">
    <source>
        <dbReference type="SAM" id="Phobius"/>
    </source>
</evidence>
<evidence type="ECO:0000313" key="3">
    <source>
        <dbReference type="EMBL" id="KAH3824792.1"/>
    </source>
</evidence>